<evidence type="ECO:0000313" key="1">
    <source>
        <dbReference type="EMBL" id="OGK40173.1"/>
    </source>
</evidence>
<dbReference type="STRING" id="1802055.A3A74_06685"/>
<accession>A0A1F7I9Z5</accession>
<comment type="caution">
    <text evidence="1">The sequence shown here is derived from an EMBL/GenBank/DDBJ whole genome shotgun (WGS) entry which is preliminary data.</text>
</comment>
<evidence type="ECO:0000313" key="2">
    <source>
        <dbReference type="Proteomes" id="UP000179270"/>
    </source>
</evidence>
<name>A0A1F7I9Z5_9BACT</name>
<protein>
    <submittedName>
        <fullName evidence="1">Uncharacterized protein</fullName>
    </submittedName>
</protein>
<dbReference type="AlphaFoldDB" id="A0A1F7I9Z5"/>
<gene>
    <name evidence="1" type="ORF">A3A74_06685</name>
</gene>
<organism evidence="1 2">
    <name type="scientific">Candidatus Roizmanbacteria bacterium RIFCSPLOWO2_01_FULL_35_13</name>
    <dbReference type="NCBI Taxonomy" id="1802055"/>
    <lineage>
        <taxon>Bacteria</taxon>
        <taxon>Candidatus Roizmaniibacteriota</taxon>
    </lineage>
</organism>
<dbReference type="EMBL" id="MGAF01000035">
    <property type="protein sequence ID" value="OGK40173.1"/>
    <property type="molecule type" value="Genomic_DNA"/>
</dbReference>
<reference evidence="1 2" key="1">
    <citation type="journal article" date="2016" name="Nat. Commun.">
        <title>Thousands of microbial genomes shed light on interconnected biogeochemical processes in an aquifer system.</title>
        <authorList>
            <person name="Anantharaman K."/>
            <person name="Brown C.T."/>
            <person name="Hug L.A."/>
            <person name="Sharon I."/>
            <person name="Castelle C.J."/>
            <person name="Probst A.J."/>
            <person name="Thomas B.C."/>
            <person name="Singh A."/>
            <person name="Wilkins M.J."/>
            <person name="Karaoz U."/>
            <person name="Brodie E.L."/>
            <person name="Williams K.H."/>
            <person name="Hubbard S.S."/>
            <person name="Banfield J.F."/>
        </authorList>
    </citation>
    <scope>NUCLEOTIDE SEQUENCE [LARGE SCALE GENOMIC DNA]</scope>
</reference>
<dbReference type="Proteomes" id="UP000179270">
    <property type="component" value="Unassembled WGS sequence"/>
</dbReference>
<proteinExistence type="predicted"/>
<sequence length="106" mass="11694">MNNLEIAGEKLKFYEKVGGPLGWLFNSWCKRAFLDLSNKQLTSLYQSLNGDLGEMGGGELFSGVRTADYAPDIVGMLNREMIRRGILIITSESVNAAPKQLPSGRK</sequence>